<reference evidence="1" key="1">
    <citation type="submission" date="2021-02" db="EMBL/GenBank/DDBJ databases">
        <authorList>
            <person name="Nowell W R."/>
        </authorList>
    </citation>
    <scope>NUCLEOTIDE SEQUENCE</scope>
</reference>
<name>A0A821YBT7_9BILA</name>
<evidence type="ECO:0000313" key="1">
    <source>
        <dbReference type="EMBL" id="CAF4962135.1"/>
    </source>
</evidence>
<proteinExistence type="predicted"/>
<dbReference type="Proteomes" id="UP000663848">
    <property type="component" value="Unassembled WGS sequence"/>
</dbReference>
<feature type="non-terminal residue" evidence="1">
    <location>
        <position position="1"/>
    </location>
</feature>
<dbReference type="AlphaFoldDB" id="A0A821YBT7"/>
<evidence type="ECO:0000313" key="2">
    <source>
        <dbReference type="Proteomes" id="UP000663848"/>
    </source>
</evidence>
<accession>A0A821YBT7</accession>
<protein>
    <submittedName>
        <fullName evidence="1">Uncharacterized protein</fullName>
    </submittedName>
</protein>
<comment type="caution">
    <text evidence="1">The sequence shown here is derived from an EMBL/GenBank/DDBJ whole genome shotgun (WGS) entry which is preliminary data.</text>
</comment>
<sequence length="134" mass="15583">MNSNTIDLNRKKQITSSSSFINNEQHGYQPATLQQNDHGRYAYLPTFPTESIHLNDYLLLANVRDTEELATRLHIDKSIITFNANQLRRICSFLLTLHESFRRTVLCKKDIALKEPILDSKQMALVLEFYLQID</sequence>
<gene>
    <name evidence="1" type="ORF">QYT958_LOCUS34384</name>
</gene>
<organism evidence="1 2">
    <name type="scientific">Rotaria socialis</name>
    <dbReference type="NCBI Taxonomy" id="392032"/>
    <lineage>
        <taxon>Eukaryota</taxon>
        <taxon>Metazoa</taxon>
        <taxon>Spiralia</taxon>
        <taxon>Gnathifera</taxon>
        <taxon>Rotifera</taxon>
        <taxon>Eurotatoria</taxon>
        <taxon>Bdelloidea</taxon>
        <taxon>Philodinida</taxon>
        <taxon>Philodinidae</taxon>
        <taxon>Rotaria</taxon>
    </lineage>
</organism>
<dbReference type="EMBL" id="CAJOBR010024632">
    <property type="protein sequence ID" value="CAF4962135.1"/>
    <property type="molecule type" value="Genomic_DNA"/>
</dbReference>